<name>A0A8S5UC15_9CAUD</name>
<protein>
    <submittedName>
        <fullName evidence="1">Uncharacterized protein</fullName>
    </submittedName>
</protein>
<accession>A0A8S5UC15</accession>
<proteinExistence type="predicted"/>
<sequence>MTQESMVRLYYNNRFTCRNILSFNDLMFSIDIL</sequence>
<organism evidence="1">
    <name type="scientific">Podoviridae sp. ctZkC8</name>
    <dbReference type="NCBI Taxonomy" id="2825259"/>
    <lineage>
        <taxon>Viruses</taxon>
        <taxon>Duplodnaviria</taxon>
        <taxon>Heunggongvirae</taxon>
        <taxon>Uroviricota</taxon>
        <taxon>Caudoviricetes</taxon>
    </lineage>
</organism>
<evidence type="ECO:0000313" key="1">
    <source>
        <dbReference type="EMBL" id="DAF91971.1"/>
    </source>
</evidence>
<reference evidence="1" key="1">
    <citation type="journal article" date="2021" name="Proc. Natl. Acad. Sci. U.S.A.">
        <title>A Catalog of Tens of Thousands of Viruses from Human Metagenomes Reveals Hidden Associations with Chronic Diseases.</title>
        <authorList>
            <person name="Tisza M.J."/>
            <person name="Buck C.B."/>
        </authorList>
    </citation>
    <scope>NUCLEOTIDE SEQUENCE</scope>
    <source>
        <strain evidence="1">CtZkC8</strain>
    </source>
</reference>
<dbReference type="EMBL" id="BK016062">
    <property type="protein sequence ID" value="DAF91971.1"/>
    <property type="molecule type" value="Genomic_DNA"/>
</dbReference>